<dbReference type="Gene3D" id="1.10.530.10">
    <property type="match status" value="1"/>
</dbReference>
<comment type="caution">
    <text evidence="4">The sequence shown here is derived from an EMBL/GenBank/DDBJ whole genome shotgun (WGS) entry which is preliminary data.</text>
</comment>
<evidence type="ECO:0000259" key="3">
    <source>
        <dbReference type="Pfam" id="PF01464"/>
    </source>
</evidence>
<keyword evidence="5" id="KW-1185">Reference proteome</keyword>
<dbReference type="AlphaFoldDB" id="A0A8J7M731"/>
<name>A0A8J7M731_9RHOB</name>
<evidence type="ECO:0000256" key="2">
    <source>
        <dbReference type="ARBA" id="ARBA00009387"/>
    </source>
</evidence>
<dbReference type="RefSeq" id="WP_200608301.1">
    <property type="nucleotide sequence ID" value="NZ_JAEHHL010000002.1"/>
</dbReference>
<organism evidence="4 5">
    <name type="scientific">Thermohalobaculum xanthum</name>
    <dbReference type="NCBI Taxonomy" id="2753746"/>
    <lineage>
        <taxon>Bacteria</taxon>
        <taxon>Pseudomonadati</taxon>
        <taxon>Pseudomonadota</taxon>
        <taxon>Alphaproteobacteria</taxon>
        <taxon>Rhodobacterales</taxon>
        <taxon>Paracoccaceae</taxon>
        <taxon>Thermohalobaculum</taxon>
    </lineage>
</organism>
<dbReference type="PANTHER" id="PTHR37423:SF2">
    <property type="entry name" value="MEMBRANE-BOUND LYTIC MUREIN TRANSGLYCOSYLASE C"/>
    <property type="match status" value="1"/>
</dbReference>
<evidence type="ECO:0000313" key="4">
    <source>
        <dbReference type="EMBL" id="MBK0398739.1"/>
    </source>
</evidence>
<comment type="similarity">
    <text evidence="1">Belongs to the transglycosylase Slt family.</text>
</comment>
<protein>
    <submittedName>
        <fullName evidence="4">Lytic transglycosylase domain-containing protein</fullName>
    </submittedName>
</protein>
<dbReference type="Pfam" id="PF01464">
    <property type="entry name" value="SLT"/>
    <property type="match status" value="1"/>
</dbReference>
<sequence>MDRVIVSKSEPPTLRDFRHRRLGLVLGAGLLAALGVGAGQANAFSWFWEKVPAGINEGSRYRALEVVSAAYPGKKDRGRAENRVRIVLERWRPEIEAAAREARISEALIAAVVVVESGGNPHAVSPAGAMGLGQLMPGTARRYGVKDPFDPKANLMGSARYLSDLVDMFRNDIVLALAAYNAGEHAVERHSGVPPYAETRAYVPKVLTAFDVAGQFCATPPRSARRQCQLPDQLAQLAAN</sequence>
<reference evidence="4" key="1">
    <citation type="submission" date="2020-12" db="EMBL/GenBank/DDBJ databases">
        <title>Bacterial taxonomy.</title>
        <authorList>
            <person name="Pan X."/>
        </authorList>
    </citation>
    <scope>NUCLEOTIDE SEQUENCE</scope>
    <source>
        <strain evidence="4">M0105</strain>
    </source>
</reference>
<evidence type="ECO:0000313" key="5">
    <source>
        <dbReference type="Proteomes" id="UP000655420"/>
    </source>
</evidence>
<dbReference type="SUPFAM" id="SSF53955">
    <property type="entry name" value="Lysozyme-like"/>
    <property type="match status" value="1"/>
</dbReference>
<dbReference type="CDD" id="cd00254">
    <property type="entry name" value="LT-like"/>
    <property type="match status" value="1"/>
</dbReference>
<feature type="domain" description="Transglycosylase SLT" evidence="3">
    <location>
        <begin position="95"/>
        <end position="190"/>
    </location>
</feature>
<proteinExistence type="inferred from homology"/>
<accession>A0A8J7M731</accession>
<dbReference type="PANTHER" id="PTHR37423">
    <property type="entry name" value="SOLUBLE LYTIC MUREIN TRANSGLYCOSYLASE-RELATED"/>
    <property type="match status" value="1"/>
</dbReference>
<dbReference type="InterPro" id="IPR023346">
    <property type="entry name" value="Lysozyme-like_dom_sf"/>
</dbReference>
<evidence type="ECO:0000256" key="1">
    <source>
        <dbReference type="ARBA" id="ARBA00007734"/>
    </source>
</evidence>
<comment type="similarity">
    <text evidence="2">Belongs to the virb1 family.</text>
</comment>
<dbReference type="Proteomes" id="UP000655420">
    <property type="component" value="Unassembled WGS sequence"/>
</dbReference>
<gene>
    <name evidence="4" type="ORF">H0I76_06030</name>
</gene>
<dbReference type="EMBL" id="JAEHHL010000002">
    <property type="protein sequence ID" value="MBK0398739.1"/>
    <property type="molecule type" value="Genomic_DNA"/>
</dbReference>
<dbReference type="InterPro" id="IPR008258">
    <property type="entry name" value="Transglycosylase_SLT_dom_1"/>
</dbReference>